<evidence type="ECO:0000313" key="2">
    <source>
        <dbReference type="Proteomes" id="UP000003672"/>
    </source>
</evidence>
<name>A0AA87DDN1_9LACO</name>
<reference evidence="1 2" key="1">
    <citation type="submission" date="2010-06" db="EMBL/GenBank/DDBJ databases">
        <authorList>
            <person name="Muzny D."/>
            <person name="Qin X."/>
            <person name="Buhay C."/>
            <person name="Dugan-Rocha S."/>
            <person name="Ding Y."/>
            <person name="Chen G."/>
            <person name="Hawes A."/>
            <person name="Holder M."/>
            <person name="Jhangiani S."/>
            <person name="Johnson A."/>
            <person name="Khan Z."/>
            <person name="Li Z."/>
            <person name="Liu W."/>
            <person name="Liu X."/>
            <person name="Perez L."/>
            <person name="Shen H."/>
            <person name="Wang Q."/>
            <person name="Watt J."/>
            <person name="Xi L."/>
            <person name="Xin Y."/>
            <person name="Zhou J."/>
            <person name="Deng J."/>
            <person name="Jiang H."/>
            <person name="Liu Y."/>
            <person name="Qu J."/>
            <person name="Song X.-Z."/>
            <person name="Zhang L."/>
            <person name="Villasana D."/>
            <person name="Johnson A."/>
            <person name="Liu J."/>
            <person name="Liyanage D."/>
            <person name="Lorensuhewa L."/>
            <person name="Robinson T."/>
            <person name="Song A."/>
            <person name="Song B.-B."/>
            <person name="Dinh H."/>
            <person name="Thornton R."/>
            <person name="Coyle M."/>
            <person name="Francisco L."/>
            <person name="Jackson L."/>
            <person name="Javaid M."/>
            <person name="Korchina V."/>
            <person name="Kovar C."/>
            <person name="Mata R."/>
            <person name="Mathew T."/>
            <person name="Ngo R."/>
            <person name="Nguyen L."/>
            <person name="Nguyen N."/>
            <person name="Okwuonu G."/>
            <person name="Ongeri F."/>
            <person name="Pham C."/>
            <person name="Simmons D."/>
            <person name="Wilczek-Boney K."/>
            <person name="Hale W."/>
            <person name="Jakkamsetti A."/>
            <person name="Pham P."/>
            <person name="Ruth R."/>
            <person name="San Lucas F."/>
            <person name="Warren J."/>
            <person name="Zhang J."/>
            <person name="Zhao Z."/>
            <person name="Zhou C."/>
            <person name="Zhu D."/>
            <person name="Lee S."/>
            <person name="Bess C."/>
            <person name="Blankenburg K."/>
            <person name="Forbes L."/>
            <person name="Fu Q."/>
            <person name="Gubbala S."/>
            <person name="Hirani K."/>
            <person name="Jayaseelan J.C."/>
            <person name="Lara F."/>
            <person name="Munidasa M."/>
            <person name="Palculict T."/>
            <person name="Patil S."/>
            <person name="Pu L.-L."/>
            <person name="Saada N."/>
            <person name="Tang L."/>
            <person name="Weissenberger G."/>
            <person name="Zhu Y."/>
            <person name="Hemphill L."/>
            <person name="Shang Y."/>
            <person name="Youmans B."/>
            <person name="Ayvaz T."/>
            <person name="Ross M."/>
            <person name="Santibanez J."/>
            <person name="Aqrawi P."/>
            <person name="Gross S."/>
            <person name="Joshi V."/>
            <person name="Fowler G."/>
            <person name="Nazareth L."/>
            <person name="Reid J."/>
            <person name="Worley K."/>
            <person name="Petrosino J."/>
            <person name="Highlander S."/>
            <person name="Gibbs R."/>
        </authorList>
    </citation>
    <scope>NUCLEOTIDE SEQUENCE [LARGE SCALE GENOMIC DNA]</scope>
    <source>
        <strain evidence="1 2">JV-V03</strain>
    </source>
</reference>
<organism evidence="1 2">
    <name type="scientific">Lactobacillus paragasseri JV-V03</name>
    <dbReference type="NCBI Taxonomy" id="525326"/>
    <lineage>
        <taxon>Bacteria</taxon>
        <taxon>Bacillati</taxon>
        <taxon>Bacillota</taxon>
        <taxon>Bacilli</taxon>
        <taxon>Lactobacillales</taxon>
        <taxon>Lactobacillaceae</taxon>
        <taxon>Lactobacillus</taxon>
    </lineage>
</organism>
<proteinExistence type="predicted"/>
<accession>A0AA87DDN1</accession>
<dbReference type="EMBL" id="ACGO02000001">
    <property type="protein sequence ID" value="EFJ70484.1"/>
    <property type="molecule type" value="Genomic_DNA"/>
</dbReference>
<sequence length="57" mass="6729">MSNNNPILKIGQEVLFIIGLYQKEEKLHKKRRPIRSVISVIWVRFELTTHGLEDQIV</sequence>
<gene>
    <name evidence="1" type="ORF">HMPREF0514_10928</name>
</gene>
<dbReference type="Proteomes" id="UP000003672">
    <property type="component" value="Unassembled WGS sequence"/>
</dbReference>
<comment type="caution">
    <text evidence="1">The sequence shown here is derived from an EMBL/GenBank/DDBJ whole genome shotgun (WGS) entry which is preliminary data.</text>
</comment>
<protein>
    <submittedName>
        <fullName evidence="1">Uncharacterized protein</fullName>
    </submittedName>
</protein>
<dbReference type="AlphaFoldDB" id="A0AA87DDN1"/>
<evidence type="ECO:0000313" key="1">
    <source>
        <dbReference type="EMBL" id="EFJ70484.1"/>
    </source>
</evidence>